<evidence type="ECO:0000313" key="2">
    <source>
        <dbReference type="Proteomes" id="UP000238937"/>
    </source>
</evidence>
<name>A0A2T1G6W3_9CYAN</name>
<dbReference type="Gene3D" id="3.40.50.1820">
    <property type="entry name" value="alpha/beta hydrolase"/>
    <property type="match status" value="1"/>
</dbReference>
<gene>
    <name evidence="1" type="ORF">C7B77_19985</name>
</gene>
<organism evidence="1 2">
    <name type="scientific">Chamaesiphon polymorphus CCALA 037</name>
    <dbReference type="NCBI Taxonomy" id="2107692"/>
    <lineage>
        <taxon>Bacteria</taxon>
        <taxon>Bacillati</taxon>
        <taxon>Cyanobacteriota</taxon>
        <taxon>Cyanophyceae</taxon>
        <taxon>Gomontiellales</taxon>
        <taxon>Chamaesiphonaceae</taxon>
        <taxon>Chamaesiphon</taxon>
    </lineage>
</organism>
<dbReference type="InterPro" id="IPR029058">
    <property type="entry name" value="AB_hydrolase_fold"/>
</dbReference>
<sequence>LNIIDCNLQAELNYRARSYPGDIDLFRCQVQLLENSLYPDLGWGELVTGRLQIHEIDGSHYGALRDPDTNGIAAKIDRCLTDKIFNSSC</sequence>
<reference evidence="1 2" key="1">
    <citation type="submission" date="2018-03" db="EMBL/GenBank/DDBJ databases">
        <title>The ancient ancestry and fast evolution of plastids.</title>
        <authorList>
            <person name="Moore K.R."/>
            <person name="Magnabosco C."/>
            <person name="Momper L."/>
            <person name="Gold D.A."/>
            <person name="Bosak T."/>
            <person name="Fournier G.P."/>
        </authorList>
    </citation>
    <scope>NUCLEOTIDE SEQUENCE [LARGE SCALE GENOMIC DNA]</scope>
    <source>
        <strain evidence="1 2">CCALA 037</strain>
    </source>
</reference>
<keyword evidence="2" id="KW-1185">Reference proteome</keyword>
<dbReference type="AlphaFoldDB" id="A0A2T1G6W3"/>
<evidence type="ECO:0000313" key="1">
    <source>
        <dbReference type="EMBL" id="PSB52979.1"/>
    </source>
</evidence>
<proteinExistence type="predicted"/>
<protein>
    <submittedName>
        <fullName evidence="1">Uncharacterized protein</fullName>
    </submittedName>
</protein>
<dbReference type="EMBL" id="PVWO01000311">
    <property type="protein sequence ID" value="PSB52979.1"/>
    <property type="molecule type" value="Genomic_DNA"/>
</dbReference>
<dbReference type="SUPFAM" id="SSF53474">
    <property type="entry name" value="alpha/beta-Hydrolases"/>
    <property type="match status" value="1"/>
</dbReference>
<feature type="non-terminal residue" evidence="1">
    <location>
        <position position="1"/>
    </location>
</feature>
<comment type="caution">
    <text evidence="1">The sequence shown here is derived from an EMBL/GenBank/DDBJ whole genome shotgun (WGS) entry which is preliminary data.</text>
</comment>
<accession>A0A2T1G6W3</accession>
<dbReference type="Proteomes" id="UP000238937">
    <property type="component" value="Unassembled WGS sequence"/>
</dbReference>
<dbReference type="RefSeq" id="WP_181243937.1">
    <property type="nucleotide sequence ID" value="NZ_PVWO01000311.1"/>
</dbReference>